<comment type="caution">
    <text evidence="1">The sequence shown here is derived from an EMBL/GenBank/DDBJ whole genome shotgun (WGS) entry which is preliminary data.</text>
</comment>
<accession>A0ABD1E272</accession>
<keyword evidence="2" id="KW-1185">Reference proteome</keyword>
<reference evidence="1 2" key="1">
    <citation type="submission" date="2024-05" db="EMBL/GenBank/DDBJ databases">
        <title>Genetic variation in Jamaican populations of the coffee berry borer (Hypothenemus hampei).</title>
        <authorList>
            <person name="Errbii M."/>
            <person name="Myrie A."/>
        </authorList>
    </citation>
    <scope>NUCLEOTIDE SEQUENCE [LARGE SCALE GENOMIC DNA]</scope>
    <source>
        <strain evidence="1">JA-Hopewell-2020-01-JO</strain>
        <tissue evidence="1">Whole body</tissue>
    </source>
</reference>
<name>A0ABD1E272_HYPHA</name>
<gene>
    <name evidence="1" type="ORF">ABEB36_014571</name>
</gene>
<dbReference type="EMBL" id="JBDJPC010000013">
    <property type="protein sequence ID" value="KAL1488772.1"/>
    <property type="molecule type" value="Genomic_DNA"/>
</dbReference>
<organism evidence="1 2">
    <name type="scientific">Hypothenemus hampei</name>
    <name type="common">Coffee berry borer</name>
    <dbReference type="NCBI Taxonomy" id="57062"/>
    <lineage>
        <taxon>Eukaryota</taxon>
        <taxon>Metazoa</taxon>
        <taxon>Ecdysozoa</taxon>
        <taxon>Arthropoda</taxon>
        <taxon>Hexapoda</taxon>
        <taxon>Insecta</taxon>
        <taxon>Pterygota</taxon>
        <taxon>Neoptera</taxon>
        <taxon>Endopterygota</taxon>
        <taxon>Coleoptera</taxon>
        <taxon>Polyphaga</taxon>
        <taxon>Cucujiformia</taxon>
        <taxon>Curculionidae</taxon>
        <taxon>Scolytinae</taxon>
        <taxon>Hypothenemus</taxon>
    </lineage>
</organism>
<proteinExistence type="predicted"/>
<protein>
    <submittedName>
        <fullName evidence="1">Uncharacterized protein</fullName>
    </submittedName>
</protein>
<evidence type="ECO:0000313" key="1">
    <source>
        <dbReference type="EMBL" id="KAL1488772.1"/>
    </source>
</evidence>
<evidence type="ECO:0000313" key="2">
    <source>
        <dbReference type="Proteomes" id="UP001566132"/>
    </source>
</evidence>
<dbReference type="AlphaFoldDB" id="A0ABD1E272"/>
<dbReference type="Proteomes" id="UP001566132">
    <property type="component" value="Unassembled WGS sequence"/>
</dbReference>
<sequence length="200" mass="22845">MSSGMSADDLYESTAWWFSKLSFLKEHIKTRKTKSNLDVERLSDRDTETTDCCPLSETSLNMNDILPNNVTVQADVTMRDETRANSSGVSSRVSSRVSSVEHLQTPCKRKLTSNNNNITDEALGVTLTALKNIQVNHNKLLSDMMQSRNTDFGKYVSKELDTINDEDLLNDAKFEINTIIFRFKKKQFERDRMGIYTELI</sequence>